<evidence type="ECO:0000313" key="2">
    <source>
        <dbReference type="EMBL" id="MBN3311422.1"/>
    </source>
</evidence>
<feature type="compositionally biased region" description="Basic and acidic residues" evidence="1">
    <location>
        <begin position="490"/>
        <end position="506"/>
    </location>
</feature>
<gene>
    <name evidence="2" type="primary">Fam217b</name>
    <name evidence="2" type="ORF">GTO95_0001001</name>
</gene>
<feature type="region of interest" description="Disordered" evidence="1">
    <location>
        <begin position="1"/>
        <end position="26"/>
    </location>
</feature>
<dbReference type="Proteomes" id="UP000736164">
    <property type="component" value="Unassembled WGS sequence"/>
</dbReference>
<dbReference type="InterPro" id="IPR029266">
    <property type="entry name" value="FAM217"/>
</dbReference>
<feature type="region of interest" description="Disordered" evidence="1">
    <location>
        <begin position="391"/>
        <end position="431"/>
    </location>
</feature>
<evidence type="ECO:0000256" key="1">
    <source>
        <dbReference type="SAM" id="MobiDB-lite"/>
    </source>
</evidence>
<feature type="non-terminal residue" evidence="2">
    <location>
        <position position="551"/>
    </location>
</feature>
<feature type="region of interest" description="Disordered" evidence="1">
    <location>
        <begin position="304"/>
        <end position="328"/>
    </location>
</feature>
<protein>
    <submittedName>
        <fullName evidence="2">F217B protein</fullName>
    </submittedName>
</protein>
<dbReference type="PANTHER" id="PTHR22145:SF2">
    <property type="entry name" value="SI:CH211-266K22.6"/>
    <property type="match status" value="1"/>
</dbReference>
<accession>A0A8J7T4U4</accession>
<reference evidence="2" key="1">
    <citation type="journal article" date="2021" name="Cell">
        <title>Tracing the genetic footprints of vertebrate landing in non-teleost ray-finned fishes.</title>
        <authorList>
            <person name="Bi X."/>
            <person name="Wang K."/>
            <person name="Yang L."/>
            <person name="Pan H."/>
            <person name="Jiang H."/>
            <person name="Wei Q."/>
            <person name="Fang M."/>
            <person name="Yu H."/>
            <person name="Zhu C."/>
            <person name="Cai Y."/>
            <person name="He Y."/>
            <person name="Gan X."/>
            <person name="Zeng H."/>
            <person name="Yu D."/>
            <person name="Zhu Y."/>
            <person name="Jiang H."/>
            <person name="Qiu Q."/>
            <person name="Yang H."/>
            <person name="Zhang Y.E."/>
            <person name="Wang W."/>
            <person name="Zhu M."/>
            <person name="He S."/>
            <person name="Zhang G."/>
        </authorList>
    </citation>
    <scope>NUCLEOTIDE SEQUENCE</scope>
    <source>
        <strain evidence="2">Allg_001</strain>
    </source>
</reference>
<sequence>MSPVLQERPGTTALKKGSSKDRIRTKASGNIGQVTSFVDVALVPLYPKTQIWSCLFDSSKKGKAILSLRAQKKSGAQPKHGSPRQGKELPPATERFPCKSLKSTPRLCRISGKEDGKPSLSPLAEGSWREKVLPVSRSGSETDGGSSGSGKSRPPLSLPLVPHQEKRCPELVTGQPPSLETLKLYAGEEDDGDNASDLSDSERLPVLPSPCTPPQLHLRAEVVDPSDLHPHFPGARGGGSPGYSYPDFLPPPFSSWSLRQLALFLNTEGKGAPRPKPVGQLERYLERLLQLEWLQIQTVQAEGSKSPSLVSAARPRPHTAPPAHLSSPKSLRQCQRAFPLAFLSCLGNPSAPQLSRPACPHCRVHYPFCNGACRAYAYQRHSRLSPLLERRGGACGAQRRSSSESRVASSDPRPGAQGQKPESPSPGAGHLKRMQAAGNIRNPLPAPASCIKPLAAPRGGCAPSAARSSSQKSPVGGKNSLVERGASIRSLREVSPLRRGGNERQRVLTGVLSQETKQDSVLTEKNPSPVSKGPSAARSNGRVKHVQFMTK</sequence>
<feature type="compositionally biased region" description="Low complexity" evidence="1">
    <location>
        <begin position="136"/>
        <end position="152"/>
    </location>
</feature>
<comment type="caution">
    <text evidence="2">The sequence shown here is derived from an EMBL/GenBank/DDBJ whole genome shotgun (WGS) entry which is preliminary data.</text>
</comment>
<name>A0A8J7T4U4_ATRSP</name>
<keyword evidence="3" id="KW-1185">Reference proteome</keyword>
<feature type="region of interest" description="Disordered" evidence="1">
    <location>
        <begin position="70"/>
        <end position="161"/>
    </location>
</feature>
<dbReference type="AlphaFoldDB" id="A0A8J7T4U4"/>
<feature type="region of interest" description="Disordered" evidence="1">
    <location>
        <begin position="459"/>
        <end position="551"/>
    </location>
</feature>
<feature type="compositionally biased region" description="Low complexity" evidence="1">
    <location>
        <begin position="404"/>
        <end position="413"/>
    </location>
</feature>
<feature type="region of interest" description="Disordered" evidence="1">
    <location>
        <begin position="188"/>
        <end position="210"/>
    </location>
</feature>
<feature type="compositionally biased region" description="Polar residues" evidence="1">
    <location>
        <begin position="511"/>
        <end position="529"/>
    </location>
</feature>
<feature type="non-terminal residue" evidence="2">
    <location>
        <position position="1"/>
    </location>
</feature>
<dbReference type="Pfam" id="PF15344">
    <property type="entry name" value="FAM217"/>
    <property type="match status" value="1"/>
</dbReference>
<proteinExistence type="predicted"/>
<organism evidence="2 3">
    <name type="scientific">Atractosteus spatula</name>
    <name type="common">Alligator gar</name>
    <name type="synonym">Lepisosteus spatula</name>
    <dbReference type="NCBI Taxonomy" id="7917"/>
    <lineage>
        <taxon>Eukaryota</taxon>
        <taxon>Metazoa</taxon>
        <taxon>Chordata</taxon>
        <taxon>Craniata</taxon>
        <taxon>Vertebrata</taxon>
        <taxon>Euteleostomi</taxon>
        <taxon>Actinopterygii</taxon>
        <taxon>Neopterygii</taxon>
        <taxon>Holostei</taxon>
        <taxon>Semionotiformes</taxon>
        <taxon>Lepisosteidae</taxon>
        <taxon>Atractosteus</taxon>
    </lineage>
</organism>
<dbReference type="EMBL" id="JAAWVO010000100">
    <property type="protein sequence ID" value="MBN3311422.1"/>
    <property type="molecule type" value="Genomic_DNA"/>
</dbReference>
<dbReference type="PANTHER" id="PTHR22145">
    <property type="entry name" value="SI:CH211-266K22.6"/>
    <property type="match status" value="1"/>
</dbReference>
<evidence type="ECO:0000313" key="3">
    <source>
        <dbReference type="Proteomes" id="UP000736164"/>
    </source>
</evidence>